<organism evidence="1 2">
    <name type="scientific">Paludisphaera borealis</name>
    <dbReference type="NCBI Taxonomy" id="1387353"/>
    <lineage>
        <taxon>Bacteria</taxon>
        <taxon>Pseudomonadati</taxon>
        <taxon>Planctomycetota</taxon>
        <taxon>Planctomycetia</taxon>
        <taxon>Isosphaerales</taxon>
        <taxon>Isosphaeraceae</taxon>
        <taxon>Paludisphaera</taxon>
    </lineage>
</organism>
<proteinExistence type="predicted"/>
<evidence type="ECO:0008006" key="3">
    <source>
        <dbReference type="Google" id="ProtNLM"/>
    </source>
</evidence>
<dbReference type="KEGG" id="pbor:BSF38_03349"/>
<dbReference type="EMBL" id="CP019082">
    <property type="protein sequence ID" value="APW61820.1"/>
    <property type="molecule type" value="Genomic_DNA"/>
</dbReference>
<evidence type="ECO:0000313" key="1">
    <source>
        <dbReference type="EMBL" id="APW61820.1"/>
    </source>
</evidence>
<dbReference type="Proteomes" id="UP000186309">
    <property type="component" value="Chromosome"/>
</dbReference>
<sequence length="193" mass="22251">MGKEKKVSIRKTRTVITYAELWHASWSLLKNGKDREEGSHYQFMGSLVFSAFTFEAYLNDIGPKSFSEQNWNALERLSPKKKLEVIAEQLGCPVDYGRRPWSIMKKLFEFRNDIAHGKSDPITETQVVSLDDHEKHLWEFAKPEWEKFVTGGNAERAREDVEQMVKALHEKRGVKGETPFIGGFQDSDISLLD</sequence>
<evidence type="ECO:0000313" key="2">
    <source>
        <dbReference type="Proteomes" id="UP000186309"/>
    </source>
</evidence>
<dbReference type="RefSeq" id="WP_076347468.1">
    <property type="nucleotide sequence ID" value="NZ_CP019082.1"/>
</dbReference>
<reference evidence="2" key="1">
    <citation type="submission" date="2016-12" db="EMBL/GenBank/DDBJ databases">
        <title>Comparative genomics of four Isosphaeraceae planctomycetes: a common pool of plasmids and glycoside hydrolase genes.</title>
        <authorList>
            <person name="Ivanova A."/>
        </authorList>
    </citation>
    <scope>NUCLEOTIDE SEQUENCE [LARGE SCALE GENOMIC DNA]</scope>
    <source>
        <strain evidence="2">PX4</strain>
    </source>
</reference>
<protein>
    <recommendedName>
        <fullName evidence="3">RiboL-PSP-HEPN domain-containing protein</fullName>
    </recommendedName>
</protein>
<name>A0A1U7CS90_9BACT</name>
<keyword evidence="2" id="KW-1185">Reference proteome</keyword>
<gene>
    <name evidence="1" type="ORF">BSF38_03349</name>
</gene>
<dbReference type="AlphaFoldDB" id="A0A1U7CS90"/>
<accession>A0A1U7CS90</accession>
<dbReference type="OrthoDB" id="8911666at2"/>